<sequence length="660" mass="73383">MEPPDMNTEATERTGRSYILLLKPPSIPGSVEQRMSWDISRGRAMPYDDPGDSSVEATTPASASDPHSPHSSIIGASEEEATEDESSTLAAEDDVQLFLCKHADANLTKVLQEEEEDPPSPSTLEDSDGELSTKKYIMGRHRSSARKLQKSQYASHLRDPDRRYSSTDVTSHISADQGYTAAMNIDVNDDGLNRGRPQDDEPKDDKQGRGKAAKRSKVKAMFRRIKSIFQGGSNVSESDLQQSTPSSTRPTREIFDLLVDTGSNTSWVMGSETKKIRLTDDGEAILEDWKDSDIRRDPIHTVLPISALERMHEEECITGHVKYGEGEAQLVLSLPGELEIDLLCVDWVLKDSGRIAVNADLGIAWALSRSLHRDPADGILGLGRLEIQPDFHLPENQYEVRAFMDNLKHRLTKPNARAYTLWFAIRPPYRTVRTTPVAGTSVPLPVEQSWLAYQEWPCLAFPQFSPPLAMDPVVNDAWVVQLIRMTFRGFAGTRSRFGSEYVINMADYMPNLRPKDSQSSKSSKIALPVCLDTGCSVSYLPHNIVLNIRKYGAPQLPPEFPNSGVTVVYDFMGVNGKVVSVTGSCRPFLTAFNPAKRGNVRECLIVPQDSGRSESIFGLNWFNTMFVGMHKGVHGDDYVTLAPQRLSEMSRYTMPSLDEA</sequence>
<dbReference type="Proteomes" id="UP001144978">
    <property type="component" value="Unassembled WGS sequence"/>
</dbReference>
<organism evidence="1 2">
    <name type="scientific">Trametes sanguinea</name>
    <dbReference type="NCBI Taxonomy" id="158606"/>
    <lineage>
        <taxon>Eukaryota</taxon>
        <taxon>Fungi</taxon>
        <taxon>Dikarya</taxon>
        <taxon>Basidiomycota</taxon>
        <taxon>Agaricomycotina</taxon>
        <taxon>Agaricomycetes</taxon>
        <taxon>Polyporales</taxon>
        <taxon>Polyporaceae</taxon>
        <taxon>Trametes</taxon>
    </lineage>
</organism>
<keyword evidence="2" id="KW-1185">Reference proteome</keyword>
<gene>
    <name evidence="1" type="ORF">NUW54_g592</name>
</gene>
<evidence type="ECO:0000313" key="1">
    <source>
        <dbReference type="EMBL" id="KAJ3017401.1"/>
    </source>
</evidence>
<protein>
    <submittedName>
        <fullName evidence="1">Uncharacterized protein</fullName>
    </submittedName>
</protein>
<accession>A0ACC1QAH6</accession>
<name>A0ACC1QAH6_9APHY</name>
<comment type="caution">
    <text evidence="1">The sequence shown here is derived from an EMBL/GenBank/DDBJ whole genome shotgun (WGS) entry which is preliminary data.</text>
</comment>
<proteinExistence type="predicted"/>
<reference evidence="1" key="1">
    <citation type="submission" date="2022-08" db="EMBL/GenBank/DDBJ databases">
        <title>Genome Sequence of Pycnoporus sanguineus.</title>
        <authorList>
            <person name="Buettner E."/>
        </authorList>
    </citation>
    <scope>NUCLEOTIDE SEQUENCE</scope>
    <source>
        <strain evidence="1">CG-C14</strain>
    </source>
</reference>
<dbReference type="EMBL" id="JANSHE010000079">
    <property type="protein sequence ID" value="KAJ3017401.1"/>
    <property type="molecule type" value="Genomic_DNA"/>
</dbReference>
<evidence type="ECO:0000313" key="2">
    <source>
        <dbReference type="Proteomes" id="UP001144978"/>
    </source>
</evidence>